<keyword evidence="28" id="KW-1185">Reference proteome</keyword>
<evidence type="ECO:0000256" key="5">
    <source>
        <dbReference type="ARBA" id="ARBA00022578"/>
    </source>
</evidence>
<evidence type="ECO:0000313" key="28">
    <source>
        <dbReference type="Proteomes" id="UP000422736"/>
    </source>
</evidence>
<feature type="region of interest" description="Disordered" evidence="25">
    <location>
        <begin position="729"/>
        <end position="783"/>
    </location>
</feature>
<keyword evidence="5" id="KW-0815">Transposition</keyword>
<feature type="compositionally biased region" description="Low complexity" evidence="25">
    <location>
        <begin position="641"/>
        <end position="655"/>
    </location>
</feature>
<evidence type="ECO:0000256" key="14">
    <source>
        <dbReference type="ARBA" id="ARBA00022908"/>
    </source>
</evidence>
<feature type="compositionally biased region" description="Acidic residues" evidence="25">
    <location>
        <begin position="656"/>
        <end position="680"/>
    </location>
</feature>
<keyword evidence="4" id="KW-0963">Cytoplasm</keyword>
<accession>A0ABX6EXD5</accession>
<comment type="catalytic activity">
    <reaction evidence="23">
        <text>DNA(n) + a 2'-deoxyribonucleoside 5'-triphosphate = DNA(n+1) + diphosphate</text>
        <dbReference type="Rhea" id="RHEA:22508"/>
        <dbReference type="Rhea" id="RHEA-COMP:17339"/>
        <dbReference type="Rhea" id="RHEA-COMP:17340"/>
        <dbReference type="ChEBI" id="CHEBI:33019"/>
        <dbReference type="ChEBI" id="CHEBI:61560"/>
        <dbReference type="ChEBI" id="CHEBI:173112"/>
        <dbReference type="EC" id="2.7.7.49"/>
    </reaction>
</comment>
<evidence type="ECO:0000313" key="27">
    <source>
        <dbReference type="EMBL" id="QGN15748.1"/>
    </source>
</evidence>
<keyword evidence="9" id="KW-0479">Metal-binding</keyword>
<protein>
    <submittedName>
        <fullName evidence="27">Transposon Ty2-LR1 Gag-Pol polyprotein</fullName>
    </submittedName>
</protein>
<evidence type="ECO:0000256" key="15">
    <source>
        <dbReference type="ARBA" id="ARBA00022918"/>
    </source>
</evidence>
<evidence type="ECO:0000256" key="3">
    <source>
        <dbReference type="ARBA" id="ARBA00004496"/>
    </source>
</evidence>
<keyword evidence="14" id="KW-0229">DNA integration</keyword>
<keyword evidence="20" id="KW-0511">Multifunctional enzyme</keyword>
<dbReference type="InterPro" id="IPR036397">
    <property type="entry name" value="RNaseH_sf"/>
</dbReference>
<feature type="compositionally biased region" description="Acidic residues" evidence="25">
    <location>
        <begin position="521"/>
        <end position="548"/>
    </location>
</feature>
<feature type="domain" description="Integrase catalytic" evidence="26">
    <location>
        <begin position="204"/>
        <end position="372"/>
    </location>
</feature>
<dbReference type="PANTHER" id="PTHR42648">
    <property type="entry name" value="TRANSPOSASE, PUTATIVE-RELATED"/>
    <property type="match status" value="1"/>
</dbReference>
<feature type="region of interest" description="Disordered" evidence="25">
    <location>
        <begin position="485"/>
        <end position="700"/>
    </location>
</feature>
<dbReference type="Proteomes" id="UP000422736">
    <property type="component" value="Chromosome 4"/>
</dbReference>
<evidence type="ECO:0000259" key="26">
    <source>
        <dbReference type="PROSITE" id="PS50994"/>
    </source>
</evidence>
<evidence type="ECO:0000256" key="21">
    <source>
        <dbReference type="ARBA" id="ARBA00025590"/>
    </source>
</evidence>
<keyword evidence="18" id="KW-0233">DNA recombination</keyword>
<gene>
    <name evidence="27" type="ORF">FIM1_2444</name>
</gene>
<keyword evidence="6" id="KW-0808">Transferase</keyword>
<keyword evidence="7" id="KW-0548">Nucleotidyltransferase</keyword>
<dbReference type="SUPFAM" id="SSF56672">
    <property type="entry name" value="DNA/RNA polymerases"/>
    <property type="match status" value="1"/>
</dbReference>
<evidence type="ECO:0000256" key="11">
    <source>
        <dbReference type="ARBA" id="ARBA00022801"/>
    </source>
</evidence>
<evidence type="ECO:0000256" key="17">
    <source>
        <dbReference type="ARBA" id="ARBA00023125"/>
    </source>
</evidence>
<comment type="subcellular location">
    <subcellularLocation>
        <location evidence="3">Cytoplasm</location>
    </subcellularLocation>
    <subcellularLocation>
        <location evidence="2">Nucleus</location>
    </subcellularLocation>
</comment>
<keyword evidence="11" id="KW-0378">Hydrolase</keyword>
<keyword evidence="19" id="KW-0539">Nucleus</keyword>
<evidence type="ECO:0000256" key="23">
    <source>
        <dbReference type="ARBA" id="ARBA00048173"/>
    </source>
</evidence>
<evidence type="ECO:0000256" key="24">
    <source>
        <dbReference type="ARBA" id="ARBA00049244"/>
    </source>
</evidence>
<keyword evidence="12" id="KW-0460">Magnesium</keyword>
<dbReference type="InterPro" id="IPR043502">
    <property type="entry name" value="DNA/RNA_pol_sf"/>
</dbReference>
<keyword evidence="8" id="KW-0540">Nuclease</keyword>
<dbReference type="InterPro" id="IPR013103">
    <property type="entry name" value="RVT_2"/>
</dbReference>
<dbReference type="PROSITE" id="PS50994">
    <property type="entry name" value="INTEGRASE"/>
    <property type="match status" value="1"/>
</dbReference>
<dbReference type="InterPro" id="IPR012337">
    <property type="entry name" value="RNaseH-like_sf"/>
</dbReference>
<evidence type="ECO:0000256" key="20">
    <source>
        <dbReference type="ARBA" id="ARBA00023268"/>
    </source>
</evidence>
<reference evidence="27 28" key="1">
    <citation type="submission" date="2016-03" db="EMBL/GenBank/DDBJ databases">
        <title>How can Kluyveromyces marxianus grow so fast - potential evolutionary course in Saccharomyces Complex revealed by comparative genomics.</title>
        <authorList>
            <person name="Mo W."/>
            <person name="Lu W."/>
            <person name="Yang X."/>
            <person name="Qi J."/>
            <person name="Lv H."/>
        </authorList>
    </citation>
    <scope>NUCLEOTIDE SEQUENCE [LARGE SCALE GENOMIC DNA]</scope>
    <source>
        <strain evidence="27 28">FIM1</strain>
    </source>
</reference>
<feature type="compositionally biased region" description="Polar residues" evidence="25">
    <location>
        <begin position="489"/>
        <end position="505"/>
    </location>
</feature>
<comment type="catalytic activity">
    <reaction evidence="24">
        <text>DNA(n) + a 2'-deoxyribonucleoside 5'-triphosphate = DNA(n+1) + diphosphate</text>
        <dbReference type="Rhea" id="RHEA:22508"/>
        <dbReference type="Rhea" id="RHEA-COMP:17339"/>
        <dbReference type="Rhea" id="RHEA-COMP:17340"/>
        <dbReference type="ChEBI" id="CHEBI:33019"/>
        <dbReference type="ChEBI" id="CHEBI:61560"/>
        <dbReference type="ChEBI" id="CHEBI:173112"/>
        <dbReference type="EC" id="2.7.7.7"/>
    </reaction>
</comment>
<dbReference type="InterPro" id="IPR039537">
    <property type="entry name" value="Retrotran_Ty1/copia-like"/>
</dbReference>
<evidence type="ECO:0000256" key="22">
    <source>
        <dbReference type="ARBA" id="ARBA00025615"/>
    </source>
</evidence>
<feature type="compositionally biased region" description="Pro residues" evidence="25">
    <location>
        <begin position="573"/>
        <end position="587"/>
    </location>
</feature>
<keyword evidence="13" id="KW-0694">RNA-binding</keyword>
<dbReference type="Gene3D" id="3.30.420.10">
    <property type="entry name" value="Ribonuclease H-like superfamily/Ribonuclease H"/>
    <property type="match status" value="1"/>
</dbReference>
<sequence length="1332" mass="151007">MLDGGATVSVIYDKKLIHNFTSESNQILVDVQQNEVAVKGEGNLELKFKGKRISLPAIYAPSTHTNIISVEDLTKSQAYLDLRRNCLLSKNGKTIAPTHKFAGLRWLSRKNAIELPNQTQSVYAITPRSVRSAPDKFSLTSIHNMFGHMNINYIRESFRKGLIQGVKEDDVDWTGVSSFQCQYCMEGKAKRNNHYVNARKDYTKEYLPFEYLHTDVFGPVRVQRTRTTPRYFIAFIDEVTKYIWTFPLLHKTAEEVAPTFKEVVMLIYTQFNTRVKTIQMDKGSEYLNTKVQKFLRERGIVSRETTVADSKANGAIERQHYTLLNDCRTFLRQANLRPRLWYHAVVYSTVMRNSLLNRSIGTSPRNRAGMSGLSFRDILPFGQPVIVHLPNPKSKLQARGVLGYALHPSTRSYGYIIVVGKKKKIPIDTRNYRVLNYPPGATISEDEVQYMINRMENNDAGSQEDIESNFEPNYTDMEQPIHHTADYFPNTTASNIETDQYNNDSFGLHYGGDSVPPESSSSEDELFPTDESENDSDSSDQSFNDDGDPMSPPYSGGEEQILPTPAPIRRVPPMEPPSPVEYSPPPLSGTDLDDLFGESNINNYIPEDTDLLALNHESVPEPDTAVPETTNIEQDNVLPLETNENSNPPNDNSDQSGDESGEESGEESCEESGDESGDESVDNRLKSIPIFNGNKHKDARTAEADLDSLYGGGDNTENNNGPTLEEVFRSIEEDPFMLTQKRPRSRARYRESNQDSCDSGGDYESDSDPDGSSDESPQKGRKIQRVNYVNAVLKPVNVIPLNMSLNYSQAISRNRNEEEKDAFQKAYQKEIAQLTKMNTWNEELIDASTLPKKKILNSMFIFTTKRDNSKKCRLVARGDQQAADTYDTELKANTVDNLALMTVLALTLDYNLTAFQLDISSAYLYADLKEELYIRAPPHMNAKNKVLRLNKSLYGLKQSGANWYELIRSFLIKKCDLIEDRMWKCVFRDKEPLKLIICLFVDDMLVVGNDVKYIKKFISKLSKRFDTKIVNDGSHRPEDGVNEYDILGIELEYKKKEYMKFGMQKSLEDKLPQLGIPLLPNAKIRKVPGVPGDYIFSGKELTLNEREYKSKVKHLQRIVGLASYVGHKFRFDILYYVNILAQHQLYPSAKVLDRAAQLCQYLWDTRDKKLVWHYSGPKENNVTAVSDAAFAGNQDFKSQSGTLYLRNNKPIAAKSRKIKLTCISSTEAEIYAISESLPILRGLEHLVDKLQDIKATIKVKTDSQPSMAIVNGTDDSACLKKHIGSRAMRIRDECDDLGLTLEYIPTKENNADVLTKPLSVKLFKLLTEDWIQ</sequence>
<evidence type="ECO:0000256" key="13">
    <source>
        <dbReference type="ARBA" id="ARBA00022884"/>
    </source>
</evidence>
<keyword evidence="17" id="KW-0238">DNA-binding</keyword>
<organism evidence="27 28">
    <name type="scientific">Kluyveromyces marxianus</name>
    <name type="common">Yeast</name>
    <name type="synonym">Candida kefyr</name>
    <dbReference type="NCBI Taxonomy" id="4911"/>
    <lineage>
        <taxon>Eukaryota</taxon>
        <taxon>Fungi</taxon>
        <taxon>Dikarya</taxon>
        <taxon>Ascomycota</taxon>
        <taxon>Saccharomycotina</taxon>
        <taxon>Saccharomycetes</taxon>
        <taxon>Saccharomycetales</taxon>
        <taxon>Saccharomycetaceae</taxon>
        <taxon>Kluyveromyces</taxon>
    </lineage>
</organism>
<feature type="compositionally biased region" description="Acidic residues" evidence="25">
    <location>
        <begin position="761"/>
        <end position="773"/>
    </location>
</feature>
<evidence type="ECO:0000256" key="6">
    <source>
        <dbReference type="ARBA" id="ARBA00022679"/>
    </source>
</evidence>
<keyword evidence="15" id="KW-0695">RNA-directed DNA polymerase</keyword>
<evidence type="ECO:0000256" key="1">
    <source>
        <dbReference type="ARBA" id="ARBA00000077"/>
    </source>
</evidence>
<proteinExistence type="predicted"/>
<evidence type="ECO:0000256" key="10">
    <source>
        <dbReference type="ARBA" id="ARBA00022759"/>
    </source>
</evidence>
<name>A0ABX6EXD5_KLUMA</name>
<evidence type="ECO:0000256" key="9">
    <source>
        <dbReference type="ARBA" id="ARBA00022723"/>
    </source>
</evidence>
<evidence type="ECO:0000256" key="12">
    <source>
        <dbReference type="ARBA" id="ARBA00022842"/>
    </source>
</evidence>
<evidence type="ECO:0000256" key="7">
    <source>
        <dbReference type="ARBA" id="ARBA00022695"/>
    </source>
</evidence>
<dbReference type="CDD" id="cd09272">
    <property type="entry name" value="RNase_HI_RT_Ty1"/>
    <property type="match status" value="1"/>
</dbReference>
<reference evidence="27 28" key="2">
    <citation type="submission" date="2019-11" db="EMBL/GenBank/DDBJ databases">
        <authorList>
            <person name="Lu H."/>
        </authorList>
    </citation>
    <scope>NUCLEOTIDE SEQUENCE [LARGE SCALE GENOMIC DNA]</scope>
    <source>
        <strain evidence="27 28">FIM1</strain>
    </source>
</reference>
<evidence type="ECO:0000256" key="16">
    <source>
        <dbReference type="ARBA" id="ARBA00022932"/>
    </source>
</evidence>
<keyword evidence="10" id="KW-0255">Endonuclease</keyword>
<comment type="function">
    <text evidence="21">Reverse transcriptase/ribonuclease H (RT) is a multifunctional enzyme that catalyzes the conversion of the retro-elements RNA genome into dsDNA within the VLP. The enzyme displays a DNA polymerase activity that can copy either DNA or RNA templates, and a ribonuclease H (RNase H) activity that cleaves the RNA strand of RNA-DNA heteroduplexes during plus-strand synthesis and hydrolyzes RNA primers. The conversion leads to a linear dsDNA copy of the retrotransposon that includes long terminal repeats (LTRs) at both ends.</text>
</comment>
<evidence type="ECO:0000256" key="8">
    <source>
        <dbReference type="ARBA" id="ARBA00022722"/>
    </source>
</evidence>
<dbReference type="PANTHER" id="PTHR42648:SF11">
    <property type="entry name" value="TRANSPOSON TY4-P GAG-POL POLYPROTEIN"/>
    <property type="match status" value="1"/>
</dbReference>
<evidence type="ECO:0000256" key="18">
    <source>
        <dbReference type="ARBA" id="ARBA00023172"/>
    </source>
</evidence>
<dbReference type="SUPFAM" id="SSF53098">
    <property type="entry name" value="Ribonuclease H-like"/>
    <property type="match status" value="1"/>
</dbReference>
<dbReference type="InterPro" id="IPR001584">
    <property type="entry name" value="Integrase_cat-core"/>
</dbReference>
<dbReference type="Pfam" id="PF07727">
    <property type="entry name" value="RVT_2"/>
    <property type="match status" value="1"/>
</dbReference>
<evidence type="ECO:0000256" key="4">
    <source>
        <dbReference type="ARBA" id="ARBA00022490"/>
    </source>
</evidence>
<comment type="function">
    <text evidence="22">Integrase (IN) targets the VLP to the nucleus, where a subparticle preintegration complex (PIC) containing at least integrase and the newly synthesized dsDNA copy of the retrotransposon must transit the nuclear membrane. Once in the nucleus, integrase performs the integration of the dsDNA into the host genome.</text>
</comment>
<evidence type="ECO:0000256" key="2">
    <source>
        <dbReference type="ARBA" id="ARBA00004123"/>
    </source>
</evidence>
<comment type="catalytic activity">
    <reaction evidence="1">
        <text>Endonucleolytic cleavage to 5'-phosphomonoester.</text>
        <dbReference type="EC" id="3.1.26.4"/>
    </reaction>
</comment>
<keyword evidence="16" id="KW-0239">DNA-directed DNA polymerase</keyword>
<evidence type="ECO:0000256" key="25">
    <source>
        <dbReference type="SAM" id="MobiDB-lite"/>
    </source>
</evidence>
<dbReference type="EMBL" id="CP015057">
    <property type="protein sequence ID" value="QGN15748.1"/>
    <property type="molecule type" value="Genomic_DNA"/>
</dbReference>
<evidence type="ECO:0000256" key="19">
    <source>
        <dbReference type="ARBA" id="ARBA00023242"/>
    </source>
</evidence>